<dbReference type="InterPro" id="IPR032710">
    <property type="entry name" value="NTF2-like_dom_sf"/>
</dbReference>
<reference evidence="2 3" key="1">
    <citation type="submission" date="2018-04" db="EMBL/GenBank/DDBJ databases">
        <title>Genomic Encyclopedia of Type Strains, Phase IV (KMG-IV): sequencing the most valuable type-strain genomes for metagenomic binning, comparative biology and taxonomic classification.</title>
        <authorList>
            <person name="Goeker M."/>
        </authorList>
    </citation>
    <scope>NUCLEOTIDE SEQUENCE [LARGE SCALE GENOMIC DNA]</scope>
    <source>
        <strain evidence="2 3">DSM 45771</strain>
    </source>
</reference>
<protein>
    <recommendedName>
        <fullName evidence="1">SnoaL-like domain-containing protein</fullName>
    </recommendedName>
</protein>
<proteinExistence type="predicted"/>
<dbReference type="InterPro" id="IPR037401">
    <property type="entry name" value="SnoaL-like"/>
</dbReference>
<dbReference type="PANTHER" id="PTHR41252:SF1">
    <property type="entry name" value="BLR2505 PROTEIN"/>
    <property type="match status" value="1"/>
</dbReference>
<accession>A0A2U1FQ60</accession>
<feature type="domain" description="SnoaL-like" evidence="1">
    <location>
        <begin position="18"/>
        <end position="117"/>
    </location>
</feature>
<dbReference type="PANTHER" id="PTHR41252">
    <property type="entry name" value="BLR2505 PROTEIN"/>
    <property type="match status" value="1"/>
</dbReference>
<sequence>MTAVSRDLAREQAAKDQVHEAFDAWAAGTGGPFALLAEDATWTIVGRSPVSRTYTSRADFIGTVIEPFNARMSERLVPTVRHLLADGDWVVVLFDAHATARDGRPYDNTYTWYLRFDPARETEAIVEVIAFFDTVEFTDFWERVAPA</sequence>
<evidence type="ECO:0000259" key="1">
    <source>
        <dbReference type="Pfam" id="PF12680"/>
    </source>
</evidence>
<dbReference type="OrthoDB" id="6657864at2"/>
<comment type="caution">
    <text evidence="2">The sequence shown here is derived from an EMBL/GenBank/DDBJ whole genome shotgun (WGS) entry which is preliminary data.</text>
</comment>
<dbReference type="EMBL" id="QEKW01000001">
    <property type="protein sequence ID" value="PVZ14321.1"/>
    <property type="molecule type" value="Genomic_DNA"/>
</dbReference>
<dbReference type="Proteomes" id="UP000245639">
    <property type="component" value="Unassembled WGS sequence"/>
</dbReference>
<evidence type="ECO:0000313" key="2">
    <source>
        <dbReference type="EMBL" id="PVZ14321.1"/>
    </source>
</evidence>
<dbReference type="AlphaFoldDB" id="A0A2U1FQ60"/>
<gene>
    <name evidence="2" type="ORF">C8D89_101185</name>
</gene>
<evidence type="ECO:0000313" key="3">
    <source>
        <dbReference type="Proteomes" id="UP000245639"/>
    </source>
</evidence>
<dbReference type="Gene3D" id="3.10.450.50">
    <property type="match status" value="1"/>
</dbReference>
<dbReference type="SUPFAM" id="SSF54427">
    <property type="entry name" value="NTF2-like"/>
    <property type="match status" value="1"/>
</dbReference>
<keyword evidence="3" id="KW-1185">Reference proteome</keyword>
<dbReference type="RefSeq" id="WP_116706199.1">
    <property type="nucleotide sequence ID" value="NZ_QEKW01000001.1"/>
</dbReference>
<organism evidence="2 3">
    <name type="scientific">Actinomycetospora cinnamomea</name>
    <dbReference type="NCBI Taxonomy" id="663609"/>
    <lineage>
        <taxon>Bacteria</taxon>
        <taxon>Bacillati</taxon>
        <taxon>Actinomycetota</taxon>
        <taxon>Actinomycetes</taxon>
        <taxon>Pseudonocardiales</taxon>
        <taxon>Pseudonocardiaceae</taxon>
        <taxon>Actinomycetospora</taxon>
    </lineage>
</organism>
<dbReference type="Pfam" id="PF12680">
    <property type="entry name" value="SnoaL_2"/>
    <property type="match status" value="1"/>
</dbReference>
<name>A0A2U1FQ60_9PSEU</name>